<reference evidence="1 2" key="1">
    <citation type="submission" date="2016-11" db="EMBL/GenBank/DDBJ databases">
        <authorList>
            <person name="Jaros S."/>
            <person name="Januszkiewicz K."/>
            <person name="Wedrychowicz H."/>
        </authorList>
    </citation>
    <scope>NUCLEOTIDE SEQUENCE [LARGE SCALE GENOMIC DNA]</scope>
    <source>
        <strain evidence="1 2">DSM 25660</strain>
    </source>
</reference>
<dbReference type="Proteomes" id="UP000184147">
    <property type="component" value="Unassembled WGS sequence"/>
</dbReference>
<organism evidence="1 2">
    <name type="scientific">Flavobacterium fontis</name>
    <dbReference type="NCBI Taxonomy" id="1124188"/>
    <lineage>
        <taxon>Bacteria</taxon>
        <taxon>Pseudomonadati</taxon>
        <taxon>Bacteroidota</taxon>
        <taxon>Flavobacteriia</taxon>
        <taxon>Flavobacteriales</taxon>
        <taxon>Flavobacteriaceae</taxon>
        <taxon>Flavobacterium</taxon>
    </lineage>
</organism>
<accession>A0A1M5CYE4</accession>
<protein>
    <submittedName>
        <fullName evidence="1">Uncharacterized protein</fullName>
    </submittedName>
</protein>
<dbReference type="AlphaFoldDB" id="A0A1M5CYE4"/>
<proteinExistence type="predicted"/>
<evidence type="ECO:0000313" key="1">
    <source>
        <dbReference type="EMBL" id="SHF59685.1"/>
    </source>
</evidence>
<evidence type="ECO:0000313" key="2">
    <source>
        <dbReference type="Proteomes" id="UP000184147"/>
    </source>
</evidence>
<dbReference type="EMBL" id="FQVQ01000013">
    <property type="protein sequence ID" value="SHF59685.1"/>
    <property type="molecule type" value="Genomic_DNA"/>
</dbReference>
<name>A0A1M5CYE4_9FLAO</name>
<sequence>MKKAWKRSVKKLAKTIEKYKKTVKINGSMGCVNGFGAAILFLQEVL</sequence>
<keyword evidence="2" id="KW-1185">Reference proteome</keyword>
<gene>
    <name evidence="1" type="ORF">SAMN05444377_11350</name>
</gene>